<evidence type="ECO:0000256" key="4">
    <source>
        <dbReference type="ARBA" id="ARBA00022692"/>
    </source>
</evidence>
<keyword evidence="5" id="KW-0547">Nucleotide-binding</keyword>
<evidence type="ECO:0000256" key="2">
    <source>
        <dbReference type="ARBA" id="ARBA00022448"/>
    </source>
</evidence>
<dbReference type="InterPro" id="IPR003593">
    <property type="entry name" value="AAA+_ATPase"/>
</dbReference>
<gene>
    <name evidence="12" type="ORF">CNY62_03795</name>
</gene>
<evidence type="ECO:0000259" key="11">
    <source>
        <dbReference type="PROSITE" id="PS50929"/>
    </source>
</evidence>
<evidence type="ECO:0000256" key="6">
    <source>
        <dbReference type="ARBA" id="ARBA00022840"/>
    </source>
</evidence>
<dbReference type="GO" id="GO:0005886">
    <property type="term" value="C:plasma membrane"/>
    <property type="evidence" value="ECO:0007669"/>
    <property type="project" value="UniProtKB-SubCell"/>
</dbReference>
<dbReference type="Pfam" id="PF00005">
    <property type="entry name" value="ABC_tran"/>
    <property type="match status" value="1"/>
</dbReference>
<keyword evidence="13" id="KW-1185">Reference proteome</keyword>
<keyword evidence="7 9" id="KW-1133">Transmembrane helix</keyword>
<dbReference type="AlphaFoldDB" id="A0A1D2LNX3"/>
<keyword evidence="4 9" id="KW-0812">Transmembrane</keyword>
<keyword evidence="6 12" id="KW-0067">ATP-binding</keyword>
<dbReference type="OrthoDB" id="9770415at2"/>
<dbReference type="InterPro" id="IPR039421">
    <property type="entry name" value="Type_1_exporter"/>
</dbReference>
<dbReference type="Pfam" id="PF00664">
    <property type="entry name" value="ABC_membrane"/>
    <property type="match status" value="1"/>
</dbReference>
<dbReference type="SMART" id="SM00382">
    <property type="entry name" value="AAA"/>
    <property type="match status" value="1"/>
</dbReference>
<dbReference type="PROSITE" id="PS00211">
    <property type="entry name" value="ABC_TRANSPORTER_1"/>
    <property type="match status" value="1"/>
</dbReference>
<dbReference type="InterPro" id="IPR027417">
    <property type="entry name" value="P-loop_NTPase"/>
</dbReference>
<dbReference type="EMBL" id="CP023483">
    <property type="protein sequence ID" value="ATF25589.1"/>
    <property type="molecule type" value="Genomic_DNA"/>
</dbReference>
<evidence type="ECO:0000256" key="3">
    <source>
        <dbReference type="ARBA" id="ARBA00022475"/>
    </source>
</evidence>
<evidence type="ECO:0000256" key="7">
    <source>
        <dbReference type="ARBA" id="ARBA00022989"/>
    </source>
</evidence>
<feature type="transmembrane region" description="Helical" evidence="9">
    <location>
        <begin position="12"/>
        <end position="32"/>
    </location>
</feature>
<feature type="transmembrane region" description="Helical" evidence="9">
    <location>
        <begin position="52"/>
        <end position="76"/>
    </location>
</feature>
<dbReference type="PANTHER" id="PTHR43394:SF1">
    <property type="entry name" value="ATP-BINDING CASSETTE SUB-FAMILY B MEMBER 10, MITOCHONDRIAL"/>
    <property type="match status" value="1"/>
</dbReference>
<dbReference type="KEGG" id="bths:CNY62_03795"/>
<dbReference type="InterPro" id="IPR017871">
    <property type="entry name" value="ABC_transporter-like_CS"/>
</dbReference>
<evidence type="ECO:0000259" key="10">
    <source>
        <dbReference type="PROSITE" id="PS50893"/>
    </source>
</evidence>
<proteinExistence type="predicted"/>
<reference evidence="12 13" key="1">
    <citation type="submission" date="2017-09" db="EMBL/GenBank/DDBJ databases">
        <title>Complete Genome Sequences of Two Strains of the Meat Spoilage Bacterium Brochothrix thermosphacta Isolated from Ground Chicken.</title>
        <authorList>
            <person name="Paoli G.C."/>
            <person name="Wijey C."/>
            <person name="Chen C.-Y."/>
            <person name="Nguyen L."/>
            <person name="Yan X."/>
            <person name="Irwin P.L."/>
        </authorList>
    </citation>
    <scope>NUCLEOTIDE SEQUENCE [LARGE SCALE GENOMIC DNA]</scope>
    <source>
        <strain evidence="12 13">BI</strain>
    </source>
</reference>
<dbReference type="GO" id="GO:0005524">
    <property type="term" value="F:ATP binding"/>
    <property type="evidence" value="ECO:0007669"/>
    <property type="project" value="UniProtKB-KW"/>
</dbReference>
<dbReference type="PROSITE" id="PS50893">
    <property type="entry name" value="ABC_TRANSPORTER_2"/>
    <property type="match status" value="1"/>
</dbReference>
<dbReference type="STRING" id="2756.BFR44_00115"/>
<evidence type="ECO:0000313" key="13">
    <source>
        <dbReference type="Proteomes" id="UP000243591"/>
    </source>
</evidence>
<dbReference type="RefSeq" id="WP_069126352.1">
    <property type="nucleotide sequence ID" value="NZ_CP023483.1"/>
</dbReference>
<dbReference type="FunFam" id="3.40.50.300:FF:000854">
    <property type="entry name" value="Multidrug ABC transporter ATP-binding protein"/>
    <property type="match status" value="1"/>
</dbReference>
<evidence type="ECO:0000256" key="5">
    <source>
        <dbReference type="ARBA" id="ARBA00022741"/>
    </source>
</evidence>
<dbReference type="InterPro" id="IPR003439">
    <property type="entry name" value="ABC_transporter-like_ATP-bd"/>
</dbReference>
<keyword evidence="3" id="KW-1003">Cell membrane</keyword>
<dbReference type="Proteomes" id="UP000243591">
    <property type="component" value="Chromosome"/>
</dbReference>
<feature type="transmembrane region" description="Helical" evidence="9">
    <location>
        <begin position="235"/>
        <end position="258"/>
    </location>
</feature>
<dbReference type="InterPro" id="IPR011527">
    <property type="entry name" value="ABC1_TM_dom"/>
</dbReference>
<dbReference type="PANTHER" id="PTHR43394">
    <property type="entry name" value="ATP-DEPENDENT PERMEASE MDL1, MITOCHONDRIAL"/>
    <property type="match status" value="1"/>
</dbReference>
<dbReference type="CDD" id="cd18548">
    <property type="entry name" value="ABC_6TM_Tm287_like"/>
    <property type="match status" value="1"/>
</dbReference>
<evidence type="ECO:0000256" key="1">
    <source>
        <dbReference type="ARBA" id="ARBA00004651"/>
    </source>
</evidence>
<feature type="transmembrane region" description="Helical" evidence="9">
    <location>
        <begin position="155"/>
        <end position="175"/>
    </location>
</feature>
<feature type="domain" description="ABC transmembrane type-1" evidence="11">
    <location>
        <begin position="17"/>
        <end position="298"/>
    </location>
</feature>
<dbReference type="PROSITE" id="PS50929">
    <property type="entry name" value="ABC_TM1F"/>
    <property type="match status" value="1"/>
</dbReference>
<evidence type="ECO:0000256" key="8">
    <source>
        <dbReference type="ARBA" id="ARBA00023136"/>
    </source>
</evidence>
<dbReference type="InterPro" id="IPR036640">
    <property type="entry name" value="ABC1_TM_sf"/>
</dbReference>
<dbReference type="Gene3D" id="3.40.50.300">
    <property type="entry name" value="P-loop containing nucleotide triphosphate hydrolases"/>
    <property type="match status" value="1"/>
</dbReference>
<dbReference type="GO" id="GO:0016887">
    <property type="term" value="F:ATP hydrolysis activity"/>
    <property type="evidence" value="ECO:0007669"/>
    <property type="project" value="InterPro"/>
</dbReference>
<sequence length="574" mass="63865">MIKLLSRLKVYKWSIMIIVILTFAEVIAELYLPTVMANIVDKGIVQADTAYIWQSGIQMMVLTLISIILMVFIVFFSAKVSMSYGRDLRDAIFKKVTSFSLQEFNKVGTASLITRTSNDVVQMQTLTMMVLRMMLTAPIMLVGSIVMAVSRNAKLSLVFCVVLPILILVMIFIGMKVTPIFKKLQLKTDALNRVIREGLNGIRVIRAFNKSGDERQRFDDVNRSYSDTAIYANKVMAFAMPVIMLIMNVTSIAIVWFGGKLIGQGEMEVGNLMAFIQYGMQVLFSFMMLAMMFVLIPRAAASAQRINDVLALEPEIHDPKQPQTTNSVEQLVFDNVSFNFENAEKAAIENISFSANKGDQIAIIGSTGSGKTTVINMITRFYEATTGKVSINGVDIKNLTQLELRSKIGLVPQKALLFTGSIADNLRYGNPNASDSDLWKALEIAQAADFVRELEQQLEAPVEQGGDNFSGGQKQRLAIARALVKDAGIYIFDDSFSALDFKTDAKLRKALTAYQDEKIMITIAQRITSVMSATKILVMDEGHLVGVGTHETLKNTNQVYQEIMRSQLSEEEWA</sequence>
<dbReference type="SUPFAM" id="SSF90123">
    <property type="entry name" value="ABC transporter transmembrane region"/>
    <property type="match status" value="1"/>
</dbReference>
<keyword evidence="2" id="KW-0813">Transport</keyword>
<accession>A0A1D2LNX3</accession>
<dbReference type="SUPFAM" id="SSF52540">
    <property type="entry name" value="P-loop containing nucleoside triphosphate hydrolases"/>
    <property type="match status" value="1"/>
</dbReference>
<name>A0A1D2LNX3_BROTH</name>
<dbReference type="GO" id="GO:0015421">
    <property type="term" value="F:ABC-type oligopeptide transporter activity"/>
    <property type="evidence" value="ECO:0007669"/>
    <property type="project" value="TreeGrafter"/>
</dbReference>
<organism evidence="12 13">
    <name type="scientific">Brochothrix thermosphacta</name>
    <name type="common">Microbacterium thermosphactum</name>
    <dbReference type="NCBI Taxonomy" id="2756"/>
    <lineage>
        <taxon>Bacteria</taxon>
        <taxon>Bacillati</taxon>
        <taxon>Bacillota</taxon>
        <taxon>Bacilli</taxon>
        <taxon>Bacillales</taxon>
        <taxon>Listeriaceae</taxon>
        <taxon>Brochothrix</taxon>
    </lineage>
</organism>
<feature type="transmembrane region" description="Helical" evidence="9">
    <location>
        <begin position="278"/>
        <end position="296"/>
    </location>
</feature>
<feature type="transmembrane region" description="Helical" evidence="9">
    <location>
        <begin position="130"/>
        <end position="149"/>
    </location>
</feature>
<dbReference type="Gene3D" id="1.20.1560.10">
    <property type="entry name" value="ABC transporter type 1, transmembrane domain"/>
    <property type="match status" value="1"/>
</dbReference>
<feature type="domain" description="ABC transporter" evidence="10">
    <location>
        <begin position="331"/>
        <end position="566"/>
    </location>
</feature>
<comment type="subcellular location">
    <subcellularLocation>
        <location evidence="1">Cell membrane</location>
        <topology evidence="1">Multi-pass membrane protein</topology>
    </subcellularLocation>
</comment>
<dbReference type="FunFam" id="1.20.1560.10:FF:000040">
    <property type="entry name" value="Multidrug ABC transporter ATP-binding protein"/>
    <property type="match status" value="1"/>
</dbReference>
<keyword evidence="8 9" id="KW-0472">Membrane</keyword>
<protein>
    <submittedName>
        <fullName evidence="12">ABC transporter ATP-binding protein</fullName>
    </submittedName>
</protein>
<evidence type="ECO:0000256" key="9">
    <source>
        <dbReference type="SAM" id="Phobius"/>
    </source>
</evidence>
<evidence type="ECO:0000313" key="12">
    <source>
        <dbReference type="EMBL" id="ATF25589.1"/>
    </source>
</evidence>